<dbReference type="OrthoDB" id="9813713at2"/>
<dbReference type="AlphaFoldDB" id="A0A6D2LIH3"/>
<dbReference type="GeneID" id="93975200"/>
<dbReference type="EMBL" id="CP001829">
    <property type="protein sequence ID" value="QHI00969.1"/>
    <property type="molecule type" value="Genomic_DNA"/>
</dbReference>
<dbReference type="RefSeq" id="WP_157262034.1">
    <property type="nucleotide sequence ID" value="NC_017301.2"/>
</dbReference>
<reference evidence="1 2" key="2">
    <citation type="journal article" date="2011" name="PLoS ONE">
        <title>Evidence for reductive genome evolution and lateral acquisition of virulence functions in two Corynebacterium pseudotuberculosis strains.</title>
        <authorList>
            <person name="Ruiz J.C."/>
            <person name="D'Afonseca V."/>
            <person name="Silva A."/>
            <person name="Ali A."/>
            <person name="Pinto A.C."/>
            <person name="Santos A.R."/>
            <person name="Rocha A.A."/>
            <person name="Lopes D.O."/>
            <person name="Dorella F.A."/>
            <person name="Pacheco L.G."/>
            <person name="Costa M.P."/>
            <person name="Turk M.Z."/>
            <person name="Seyffert N."/>
            <person name="Moraes P.M."/>
            <person name="Soares S.C."/>
            <person name="Almeida S.S."/>
            <person name="Castro T.L."/>
            <person name="Abreu V.A."/>
            <person name="Trost E."/>
            <person name="Baumbach J."/>
            <person name="Tauch A."/>
            <person name="Schneider M.P."/>
            <person name="McCulloch J."/>
            <person name="Cerdeira L.T."/>
            <person name="Ramos R.T."/>
            <person name="Zerlotini A."/>
            <person name="Dominitini A."/>
            <person name="Resende D.M."/>
            <person name="Coser E.M."/>
            <person name="Oliveira L.M."/>
            <person name="Pedrosa A.L."/>
            <person name="Vieira C.U."/>
            <person name="Guimaraes C.T."/>
            <person name="Bartholomeu D.C."/>
            <person name="Oliveira D.M."/>
            <person name="Santos F.R."/>
            <person name="Rabelo E.M."/>
            <person name="Lobo F.P."/>
            <person name="Franco G.R."/>
            <person name="Costa A.F."/>
            <person name="Castro I.M."/>
            <person name="Dias S.R."/>
            <person name="Ferro J.A."/>
            <person name="Ortega J.M."/>
            <person name="Paiva L.V."/>
            <person name="Goulart L.R."/>
            <person name="Almeida J.F."/>
            <person name="Ferro M.I."/>
            <person name="Carneiro N.P."/>
            <person name="Falcao P.R."/>
            <person name="Grynberg P."/>
            <person name="Teixeira S.M."/>
            <person name="Brommonschenkel S."/>
            <person name="Oliveira S.C."/>
            <person name="Meyer R."/>
            <person name="Moore R.J."/>
            <person name="Miyoshi A."/>
            <person name="Oliveira G.C."/>
            <person name="Azevedo V."/>
        </authorList>
    </citation>
    <scope>NUCLEOTIDE SEQUENCE [LARGE SCALE GENOMIC DNA]</scope>
    <source>
        <strain evidence="1 2">C231</strain>
    </source>
</reference>
<evidence type="ECO:0000313" key="1">
    <source>
        <dbReference type="EMBL" id="QHI00969.1"/>
    </source>
</evidence>
<reference evidence="1 2" key="1">
    <citation type="journal article" date="2011" name="J. Bacteriol.">
        <title>Complete genome sequence of Corynebacterium pseudotuberculosis I19, a strain isolated from a cow in Israel with bovine mastitis.</title>
        <authorList>
            <consortium name="Consortium: Rede Paraense de Genomica e Proteomica (RPGP)"/>
            <person name="Silva A."/>
            <person name="Schneider M.P."/>
            <person name="Cerdeira L."/>
            <person name="Barbosa M.S."/>
            <person name="Ramos R.T."/>
            <person name="Carneiro A.R."/>
            <person name="Santos R."/>
            <person name="Lima M."/>
            <person name="D'Afonseca V."/>
            <person name="Almeida S.S."/>
            <person name="Santos A.R."/>
            <person name="Soares S.C."/>
            <person name="Pinto A.C."/>
            <person name="Ali A."/>
            <person name="Dorella F.A."/>
            <person name="Rocha F."/>
            <person name="de Abreu V.A."/>
            <person name="Trost E."/>
            <person name="Tauch A."/>
            <person name="Shpigel N."/>
            <person name="Miyoshi A."/>
            <person name="Azevedo V."/>
        </authorList>
    </citation>
    <scope>NUCLEOTIDE SEQUENCE [LARGE SCALE GENOMIC DNA]</scope>
    <source>
        <strain evidence="1 2">C231</strain>
    </source>
</reference>
<dbReference type="GO" id="GO:0015035">
    <property type="term" value="F:protein-disulfide reductase activity"/>
    <property type="evidence" value="ECO:0007669"/>
    <property type="project" value="InterPro"/>
</dbReference>
<protein>
    <submittedName>
        <fullName evidence="1">DUF393 domain-containing protein</fullName>
    </submittedName>
</protein>
<name>A0A6D2LIH3_CORP2</name>
<dbReference type="KEGG" id="cpq:CPC231_06795"/>
<accession>A0A6D2LIH3</accession>
<gene>
    <name evidence="1" type="ORF">CPC231_06795</name>
</gene>
<dbReference type="InterPro" id="IPR007263">
    <property type="entry name" value="DCC1-like"/>
</dbReference>
<dbReference type="Proteomes" id="UP000000276">
    <property type="component" value="Chromosome"/>
</dbReference>
<organism evidence="1 2">
    <name type="scientific">Corynebacterium pseudotuberculosis (strain C231)</name>
    <dbReference type="NCBI Taxonomy" id="681645"/>
    <lineage>
        <taxon>Bacteria</taxon>
        <taxon>Bacillati</taxon>
        <taxon>Actinomycetota</taxon>
        <taxon>Actinomycetes</taxon>
        <taxon>Mycobacteriales</taxon>
        <taxon>Corynebacteriaceae</taxon>
        <taxon>Corynebacterium</taxon>
    </lineage>
</organism>
<sequence>MKLEFYFDRDCGFCQVSAGVLSRLCPGTHIVPATPGASYVGKNISHSAVARINNSWYQGANAIASILESGGRNSGLRFLGRALKNPVLAPFAGIIYRVIALNRHRLGPLVGAKSCRLDH</sequence>
<keyword evidence="2" id="KW-1185">Reference proteome</keyword>
<dbReference type="Pfam" id="PF04134">
    <property type="entry name" value="DCC1-like"/>
    <property type="match status" value="1"/>
</dbReference>
<proteinExistence type="predicted"/>
<evidence type="ECO:0000313" key="2">
    <source>
        <dbReference type="Proteomes" id="UP000000276"/>
    </source>
</evidence>